<organism evidence="2 3">
    <name type="scientific">Alicyclobacillus fastidiosus</name>
    <dbReference type="NCBI Taxonomy" id="392011"/>
    <lineage>
        <taxon>Bacteria</taxon>
        <taxon>Bacillati</taxon>
        <taxon>Bacillota</taxon>
        <taxon>Bacilli</taxon>
        <taxon>Bacillales</taxon>
        <taxon>Alicyclobacillaceae</taxon>
        <taxon>Alicyclobacillus</taxon>
    </lineage>
</organism>
<protein>
    <recommendedName>
        <fullName evidence="4">DUF4190 domain-containing protein</fullName>
    </recommendedName>
</protein>
<keyword evidence="1" id="KW-0472">Membrane</keyword>
<sequence length="117" mass="11905">MGKDVSPHVASESPVVASIDAADGWEVNGMYRGYPPLGSNGFAVAGFVVGAIAFVLSWIPLLGIPIGHSLGVIGLILSIIGMIRASRLGSGAGLAVFGLVLSIITIVLKSIPILNLL</sequence>
<feature type="transmembrane region" description="Helical" evidence="1">
    <location>
        <begin position="92"/>
        <end position="114"/>
    </location>
</feature>
<dbReference type="RefSeq" id="WP_268005868.1">
    <property type="nucleotide sequence ID" value="NZ_BSUT01000001.1"/>
</dbReference>
<dbReference type="EMBL" id="CP104067">
    <property type="protein sequence ID" value="WAH41969.1"/>
    <property type="molecule type" value="Genomic_DNA"/>
</dbReference>
<reference evidence="2" key="1">
    <citation type="submission" date="2022-08" db="EMBL/GenBank/DDBJ databases">
        <title>Alicyclobacillus fastidiosus DSM 17978, complete genome.</title>
        <authorList>
            <person name="Wang Q."/>
            <person name="Cai R."/>
            <person name="Wang Z."/>
        </authorList>
    </citation>
    <scope>NUCLEOTIDE SEQUENCE</scope>
    <source>
        <strain evidence="2">DSM 17978</strain>
    </source>
</reference>
<name>A0ABY6ZIM9_9BACL</name>
<accession>A0ABY6ZIM9</accession>
<evidence type="ECO:0000313" key="2">
    <source>
        <dbReference type="EMBL" id="WAH41969.1"/>
    </source>
</evidence>
<dbReference type="Proteomes" id="UP001164761">
    <property type="component" value="Chromosome"/>
</dbReference>
<keyword evidence="3" id="KW-1185">Reference proteome</keyword>
<evidence type="ECO:0000256" key="1">
    <source>
        <dbReference type="SAM" id="Phobius"/>
    </source>
</evidence>
<evidence type="ECO:0008006" key="4">
    <source>
        <dbReference type="Google" id="ProtNLM"/>
    </source>
</evidence>
<feature type="transmembrane region" description="Helical" evidence="1">
    <location>
        <begin position="66"/>
        <end position="85"/>
    </location>
</feature>
<proteinExistence type="predicted"/>
<keyword evidence="1" id="KW-1133">Transmembrane helix</keyword>
<gene>
    <name evidence="2" type="ORF">NZD89_00060</name>
</gene>
<feature type="transmembrane region" description="Helical" evidence="1">
    <location>
        <begin position="40"/>
        <end position="60"/>
    </location>
</feature>
<keyword evidence="1" id="KW-0812">Transmembrane</keyword>
<evidence type="ECO:0000313" key="3">
    <source>
        <dbReference type="Proteomes" id="UP001164761"/>
    </source>
</evidence>